<dbReference type="InterPro" id="IPR045474">
    <property type="entry name" value="GEVED"/>
</dbReference>
<dbReference type="InterPro" id="IPR001343">
    <property type="entry name" value="Hemolysn_Ca-bd"/>
</dbReference>
<dbReference type="PANTHER" id="PTHR40274">
    <property type="entry name" value="VIRGINIAMYCIN B LYASE"/>
    <property type="match status" value="1"/>
</dbReference>
<protein>
    <submittedName>
        <fullName evidence="3">NHL repeat protein</fullName>
    </submittedName>
</protein>
<dbReference type="InterPro" id="IPR011049">
    <property type="entry name" value="Serralysin-like_metalloprot_C"/>
</dbReference>
<dbReference type="Gene3D" id="2.60.120.380">
    <property type="match status" value="2"/>
</dbReference>
<evidence type="ECO:0000259" key="2">
    <source>
        <dbReference type="Pfam" id="PF20009"/>
    </source>
</evidence>
<dbReference type="SUPFAM" id="SSF50952">
    <property type="entry name" value="Soluble quinoprotein glucose dehydrogenase"/>
    <property type="match status" value="1"/>
</dbReference>
<organism evidence="3 4">
    <name type="scientific">Gimesia algae</name>
    <dbReference type="NCBI Taxonomy" id="2527971"/>
    <lineage>
        <taxon>Bacteria</taxon>
        <taxon>Pseudomonadati</taxon>
        <taxon>Planctomycetota</taxon>
        <taxon>Planctomycetia</taxon>
        <taxon>Planctomycetales</taxon>
        <taxon>Planctomycetaceae</taxon>
        <taxon>Gimesia</taxon>
    </lineage>
</organism>
<dbReference type="Pfam" id="PF08450">
    <property type="entry name" value="SGL"/>
    <property type="match status" value="1"/>
</dbReference>
<dbReference type="SUPFAM" id="SSF63825">
    <property type="entry name" value="YWTD domain"/>
    <property type="match status" value="1"/>
</dbReference>
<dbReference type="InterPro" id="IPR018511">
    <property type="entry name" value="Hemolysin-typ_Ca-bd_CS"/>
</dbReference>
<dbReference type="InterPro" id="IPR011041">
    <property type="entry name" value="Quinoprot_gluc/sorb_DH_b-prop"/>
</dbReference>
<name>A0A517VID2_9PLAN</name>
<dbReference type="InterPro" id="IPR051344">
    <property type="entry name" value="Vgb"/>
</dbReference>
<dbReference type="PRINTS" id="PR00313">
    <property type="entry name" value="CABNDNGRPT"/>
</dbReference>
<evidence type="ECO:0000313" key="4">
    <source>
        <dbReference type="Proteomes" id="UP000316855"/>
    </source>
</evidence>
<dbReference type="CDD" id="cd05819">
    <property type="entry name" value="NHL"/>
    <property type="match status" value="1"/>
</dbReference>
<feature type="domain" description="GEVED" evidence="2">
    <location>
        <begin position="807"/>
        <end position="883"/>
    </location>
</feature>
<dbReference type="InterPro" id="IPR011042">
    <property type="entry name" value="6-blade_b-propeller_TolB-like"/>
</dbReference>
<dbReference type="Gene3D" id="2.150.10.10">
    <property type="entry name" value="Serralysin-like metalloprotease, C-terminal"/>
    <property type="match status" value="1"/>
</dbReference>
<feature type="domain" description="SMP-30/Gluconolactonase/LRE-like region" evidence="1">
    <location>
        <begin position="1137"/>
        <end position="1271"/>
    </location>
</feature>
<sequence length="1710" mass="181023">MMFTRTKRRHQPGRIGSFLNQLLKGRNKRLRNQRLNSFSNSYSTVEFLEDRTLLSATNALLNTTAYESPGAVQPALPDDDASSQPINQLNYKTPAQLNVQKAFSDEELHHMLNDPGQIDIPSNPLGFDTNENEDIFDNGDNNIPENAEHIDNFGTGQGDEFDVNVQGYLSNATTVNRTASFYFPEDNDSIPQANFTALSSGESISIRNATIGDGLNGSDGTGTGDFDFYEISGVKRGDIITALAEDVTQFNGLNTLVAIYSSSGTPLFATTTGGFVGTDSYLSYTALSDGTYYILVSSSSTGLPSDANDPTSGNGVGTASSAEGDYHLTIGLNATDVDYYSVDLEAGDILGANVFGAGQIVSLYQPDGTPIMRSSQYMTGLYPEDSPLPGDGNAAASFVAPTAGTYFISVSGNEGFYDLELRAFRPVLETQPEDSGAVQTLYIDFDGAEVDPSIFYDSLSSRTATLSSMDAFLSNWELSDTDEDVKNAVIDAIMATIKENFADIGANGNNGEYFDPDTDAVIGTPGDYGIRILNSRDNPGLDEFNTPHFTRVIVGGTINELGIGTLGIAESIDVGNFDTTETAVVLLDQLSSTDPGNQFSLNNVPRNFDTTMTELIGVAIGNIVSHEAGHLFGLFHTGIGFNSSPQLADHGGFTDVIGLSFGIANIIGIGNDGIFGTADDTTDVDFGTDLLTSPFSGTQDSINTLAFGLSTAANYGLDFGDAPSNYPTLLDDPNYVEGGARHTLGGGLTLGASVDYEVDGQTSLDALGDGADENGVTFLDARGNETTSIAAGDVNGRIRVNVSGSGYLQGWIDFNRDGVWDVSEQIFVDEFVTDGDNPLSFTVPTGSDFVVGETYARFRLSSVAGIGVAGLAPDGEVEDYQITLTEARDGEIVFDAVEYEAGNLIKITVTDGDLFGAGTVNVTVTSSGGDSETVVLTETVSGKFEGSIQSSPGTLVVGNGILEVVFGETITAAYADADSGEGQPGNFLDEFIPAGLLNGPRGLIFMSNPNGDENLFVSNGYENSDGTDHTVKRFDGETGNFIDDYIKSGGVDVPNGLVFDADYLYVTSSGSGEVLRYDRFLDDTLNGVFIGAHTVYPDGTEPLVPVVAPLSKPGSIVRNPTSGGNFYVADIGFTKGRVLEFGSDGSFIKELVTRTELNSRTPSGLAFDEANNTLFVSILESNEILRFDLDGNEIENTNGGAFIPAGTNGLANPRGLAIGPDGNLYVANGTTEGILRFDMTGSPVESGNYTFGKTIQLPYSLTFGPDNNLYVVDSDLGTVLRFAGPDGTETPIIKTITADIVAEFVDFGDAPESFPNLAVDPNGEGAQHAINDNGLHLGANVSDDLADPDQESPGAELDTYDDGILLSPIVAGDNAATVTIISSGSGFIDAWIDLNNDGDWNDPYEKILTRYAVVAGVNAVSFDISHAEVVTSTDTTQVAARFRLSSAGGLSATGKAADGEVEDYLVSVIPQNSIDLLDNDPNRPGKTALFITGTLANDNIFLSQTYGTNIIMVRINGVNKGEFAPTGGVYIWGLAGDDTITVDDTFYNRETMIFGGLGNDILQGGRGNDVLVGGDGHDTLEGGPDGFDILIGGKGLDYIRGHNEQLYTNYGSNGDILIGGSTVYDNGMTQLFAIYKEWISADPFGDRVNSVRTRVQNTAAGVNNIRLDSTTVFDDGELDRLYGAVARGDDWFLLDLGLDINNAGGNDIRE</sequence>
<keyword evidence="4" id="KW-1185">Reference proteome</keyword>
<dbReference type="Gene3D" id="2.120.10.30">
    <property type="entry name" value="TolB, C-terminal domain"/>
    <property type="match status" value="1"/>
</dbReference>
<dbReference type="EMBL" id="CP036343">
    <property type="protein sequence ID" value="QDT92764.1"/>
    <property type="molecule type" value="Genomic_DNA"/>
</dbReference>
<feature type="domain" description="GEVED" evidence="2">
    <location>
        <begin position="1388"/>
        <end position="1466"/>
    </location>
</feature>
<dbReference type="KEGG" id="gax:Pan161_44340"/>
<evidence type="ECO:0000313" key="3">
    <source>
        <dbReference type="EMBL" id="QDT92764.1"/>
    </source>
</evidence>
<accession>A0A517VID2</accession>
<dbReference type="RefSeq" id="WP_261342928.1">
    <property type="nucleotide sequence ID" value="NZ_CP036343.1"/>
</dbReference>
<gene>
    <name evidence="3" type="ORF">Pan161_44340</name>
</gene>
<dbReference type="Pfam" id="PF20009">
    <property type="entry name" value="GEVED"/>
    <property type="match status" value="2"/>
</dbReference>
<proteinExistence type="predicted"/>
<dbReference type="Proteomes" id="UP000316855">
    <property type="component" value="Chromosome"/>
</dbReference>
<reference evidence="3 4" key="1">
    <citation type="submission" date="2019-02" db="EMBL/GenBank/DDBJ databases">
        <title>Deep-cultivation of Planctomycetes and their phenomic and genomic characterization uncovers novel biology.</title>
        <authorList>
            <person name="Wiegand S."/>
            <person name="Jogler M."/>
            <person name="Boedeker C."/>
            <person name="Pinto D."/>
            <person name="Vollmers J."/>
            <person name="Rivas-Marin E."/>
            <person name="Kohn T."/>
            <person name="Peeters S.H."/>
            <person name="Heuer A."/>
            <person name="Rast P."/>
            <person name="Oberbeckmann S."/>
            <person name="Bunk B."/>
            <person name="Jeske O."/>
            <person name="Meyerdierks A."/>
            <person name="Storesund J.E."/>
            <person name="Kallscheuer N."/>
            <person name="Luecker S."/>
            <person name="Lage O.M."/>
            <person name="Pohl T."/>
            <person name="Merkel B.J."/>
            <person name="Hornburger P."/>
            <person name="Mueller R.-W."/>
            <person name="Bruemmer F."/>
            <person name="Labrenz M."/>
            <person name="Spormann A.M."/>
            <person name="Op den Camp H."/>
            <person name="Overmann J."/>
            <person name="Amann R."/>
            <person name="Jetten M.S.M."/>
            <person name="Mascher T."/>
            <person name="Medema M.H."/>
            <person name="Devos D.P."/>
            <person name="Kaster A.-K."/>
            <person name="Ovreas L."/>
            <person name="Rohde M."/>
            <person name="Galperin M.Y."/>
            <person name="Jogler C."/>
        </authorList>
    </citation>
    <scope>NUCLEOTIDE SEQUENCE [LARGE SCALE GENOMIC DNA]</scope>
    <source>
        <strain evidence="3 4">Pan161</strain>
    </source>
</reference>
<dbReference type="Pfam" id="PF00353">
    <property type="entry name" value="HemolysinCabind"/>
    <property type="match status" value="2"/>
</dbReference>
<dbReference type="PANTHER" id="PTHR40274:SF3">
    <property type="entry name" value="VIRGINIAMYCIN B LYASE"/>
    <property type="match status" value="1"/>
</dbReference>
<dbReference type="PROSITE" id="PS00330">
    <property type="entry name" value="HEMOLYSIN_CALCIUM"/>
    <property type="match status" value="1"/>
</dbReference>
<evidence type="ECO:0000259" key="1">
    <source>
        <dbReference type="Pfam" id="PF08450"/>
    </source>
</evidence>
<dbReference type="InterPro" id="IPR013658">
    <property type="entry name" value="SGL"/>
</dbReference>
<dbReference type="GO" id="GO:0005509">
    <property type="term" value="F:calcium ion binding"/>
    <property type="evidence" value="ECO:0007669"/>
    <property type="project" value="InterPro"/>
</dbReference>